<feature type="domain" description="HTH-type transcriptional regulator Rgg C-terminal" evidence="2">
    <location>
        <begin position="7"/>
        <end position="138"/>
    </location>
</feature>
<keyword evidence="4" id="KW-1185">Reference proteome</keyword>
<keyword evidence="1" id="KW-1133">Transmembrane helix</keyword>
<proteinExistence type="predicted"/>
<keyword evidence="1" id="KW-0472">Membrane</keyword>
<dbReference type="EMBL" id="ADNY01000042">
    <property type="protein sequence ID" value="EFG55274.1"/>
    <property type="molecule type" value="Genomic_DNA"/>
</dbReference>
<evidence type="ECO:0000313" key="3">
    <source>
        <dbReference type="EMBL" id="EFG55274.1"/>
    </source>
</evidence>
<dbReference type="Pfam" id="PF21259">
    <property type="entry name" value="Rgg_C"/>
    <property type="match status" value="1"/>
</dbReference>
<dbReference type="PATRIC" id="fig|585524.9.peg.1563"/>
<gene>
    <name evidence="3" type="ORF">HMPREF0493_1139</name>
</gene>
<protein>
    <recommendedName>
        <fullName evidence="2">HTH-type transcriptional regulator Rgg C-terminal domain-containing protein</fullName>
    </recommendedName>
</protein>
<name>D4YUC8_9LACO</name>
<comment type="caution">
    <text evidence="3">The sequence shown here is derived from an EMBL/GenBank/DDBJ whole genome shotgun (WGS) entry which is preliminary data.</text>
</comment>
<feature type="transmembrane region" description="Helical" evidence="1">
    <location>
        <begin position="58"/>
        <end position="75"/>
    </location>
</feature>
<keyword evidence="1" id="KW-0812">Transmembrane</keyword>
<evidence type="ECO:0000259" key="2">
    <source>
        <dbReference type="Pfam" id="PF21259"/>
    </source>
</evidence>
<dbReference type="InterPro" id="IPR010057">
    <property type="entry name" value="Transcription_activator_Rgg_C"/>
</dbReference>
<reference evidence="3 4" key="1">
    <citation type="submission" date="2010-04" db="EMBL/GenBank/DDBJ databases">
        <authorList>
            <person name="Muzny D."/>
            <person name="Qin X."/>
            <person name="Deng J."/>
            <person name="Jiang H."/>
            <person name="Liu Y."/>
            <person name="Qu J."/>
            <person name="Song X.-Z."/>
            <person name="Zhang L."/>
            <person name="Thornton R."/>
            <person name="Coyle M."/>
            <person name="Francisco L."/>
            <person name="Jackson L."/>
            <person name="Javaid M."/>
            <person name="Korchina V."/>
            <person name="Kovar C."/>
            <person name="Mata R."/>
            <person name="Mathew T."/>
            <person name="Ngo R."/>
            <person name="Nguyen L."/>
            <person name="Nguyen N."/>
            <person name="Okwuonu G."/>
            <person name="Ongeri F."/>
            <person name="Pham C."/>
            <person name="Simmons D."/>
            <person name="Wilczek-Boney K."/>
            <person name="Hale W."/>
            <person name="Jakkamsetti A."/>
            <person name="Pham P."/>
            <person name="Ruth R."/>
            <person name="San Lucas F."/>
            <person name="Warren J."/>
            <person name="Zhang J."/>
            <person name="Zhao Z."/>
            <person name="Zhou C."/>
            <person name="Zhu D."/>
            <person name="Lee S."/>
            <person name="Bess C."/>
            <person name="Blankenburg K."/>
            <person name="Forbes L."/>
            <person name="Fu Q."/>
            <person name="Gubbala S."/>
            <person name="Hirani K."/>
            <person name="Jayaseelan J.C."/>
            <person name="Lara F."/>
            <person name="Munidasa M."/>
            <person name="Palculict T."/>
            <person name="Patil S."/>
            <person name="Pu L.-L."/>
            <person name="Saada N."/>
            <person name="Tang L."/>
            <person name="Weissenberger G."/>
            <person name="Zhu Y."/>
            <person name="Hemphill L."/>
            <person name="Shang Y."/>
            <person name="Youmans B."/>
            <person name="Ayvaz T."/>
            <person name="Ross M."/>
            <person name="Santibanez J."/>
            <person name="Aqrawi P."/>
            <person name="Gross S."/>
            <person name="Joshi V."/>
            <person name="Fowler G."/>
            <person name="Nazareth L."/>
            <person name="Reid J."/>
            <person name="Worley K."/>
            <person name="Petrosino J."/>
            <person name="Highlander S."/>
            <person name="Gibbs R."/>
        </authorList>
    </citation>
    <scope>NUCLEOTIDE SEQUENCE [LARGE SCALE GENOMIC DNA]</scope>
    <source>
        <strain evidence="3 4">DSM 11664</strain>
    </source>
</reference>
<evidence type="ECO:0000313" key="4">
    <source>
        <dbReference type="Proteomes" id="UP000004069"/>
    </source>
</evidence>
<dbReference type="AlphaFoldDB" id="D4YUC8"/>
<sequence length="156" mass="18191">MDLTDKEFKAELTQCFKNINYLFEKEIILFGDVQLLLDTTTVYRLARELASKMYGRDLVTMSVSITLLNAVFVLIKRKATDEARKVLNATCQLNFSTNDLLTATRIKFLKTLLNYIDSGKEYQIMQFLNSLENKQLKESWTFAFQQIKDIYNLSNM</sequence>
<evidence type="ECO:0000256" key="1">
    <source>
        <dbReference type="SAM" id="Phobius"/>
    </source>
</evidence>
<dbReference type="Proteomes" id="UP000004069">
    <property type="component" value="Unassembled WGS sequence"/>
</dbReference>
<organism evidence="3 4">
    <name type="scientific">Lactobacillus amylolyticus DSM 11664</name>
    <dbReference type="NCBI Taxonomy" id="585524"/>
    <lineage>
        <taxon>Bacteria</taxon>
        <taxon>Bacillati</taxon>
        <taxon>Bacillota</taxon>
        <taxon>Bacilli</taxon>
        <taxon>Lactobacillales</taxon>
        <taxon>Lactobacillaceae</taxon>
        <taxon>Lactobacillus</taxon>
    </lineage>
</organism>
<accession>D4YUC8</accession>